<organism evidence="9 10">
    <name type="scientific">Variovorax ureilyticus</name>
    <dbReference type="NCBI Taxonomy" id="1836198"/>
    <lineage>
        <taxon>Bacteria</taxon>
        <taxon>Pseudomonadati</taxon>
        <taxon>Pseudomonadota</taxon>
        <taxon>Betaproteobacteria</taxon>
        <taxon>Burkholderiales</taxon>
        <taxon>Comamonadaceae</taxon>
        <taxon>Variovorax</taxon>
    </lineage>
</organism>
<evidence type="ECO:0000256" key="1">
    <source>
        <dbReference type="ARBA" id="ARBA00000798"/>
    </source>
</evidence>
<dbReference type="CDD" id="cd09170">
    <property type="entry name" value="PLDc_Nuc"/>
    <property type="match status" value="1"/>
</dbReference>
<evidence type="ECO:0000259" key="8">
    <source>
        <dbReference type="PROSITE" id="PS50035"/>
    </source>
</evidence>
<dbReference type="Pfam" id="PF13091">
    <property type="entry name" value="PLDc_2"/>
    <property type="match status" value="1"/>
</dbReference>
<keyword evidence="5" id="KW-0442">Lipid degradation</keyword>
<keyword evidence="4" id="KW-0378">Hydrolase</keyword>
<keyword evidence="7" id="KW-0732">Signal</keyword>
<feature type="signal peptide" evidence="7">
    <location>
        <begin position="1"/>
        <end position="22"/>
    </location>
</feature>
<evidence type="ECO:0000313" key="10">
    <source>
        <dbReference type="Proteomes" id="UP001365846"/>
    </source>
</evidence>
<keyword evidence="10" id="KW-1185">Reference proteome</keyword>
<dbReference type="InterPro" id="IPR051406">
    <property type="entry name" value="PLD_domain"/>
</dbReference>
<keyword evidence="6" id="KW-0443">Lipid metabolism</keyword>
<dbReference type="InterPro" id="IPR025202">
    <property type="entry name" value="PLD-like_dom"/>
</dbReference>
<dbReference type="SUPFAM" id="SSF56024">
    <property type="entry name" value="Phospholipase D/nuclease"/>
    <property type="match status" value="1"/>
</dbReference>
<gene>
    <name evidence="9" type="ORF">WKW77_34545</name>
</gene>
<dbReference type="Gene3D" id="3.30.870.10">
    <property type="entry name" value="Endonuclease Chain A"/>
    <property type="match status" value="1"/>
</dbReference>
<evidence type="ECO:0000313" key="9">
    <source>
        <dbReference type="EMBL" id="MEJ8816210.1"/>
    </source>
</evidence>
<protein>
    <recommendedName>
        <fullName evidence="3">phospholipase D</fullName>
        <ecNumber evidence="3">3.1.4.4</ecNumber>
    </recommendedName>
</protein>
<dbReference type="PANTHER" id="PTHR43856:SF1">
    <property type="entry name" value="MITOCHONDRIAL CARDIOLIPIN HYDROLASE"/>
    <property type="match status" value="1"/>
</dbReference>
<evidence type="ECO:0000256" key="2">
    <source>
        <dbReference type="ARBA" id="ARBA00008664"/>
    </source>
</evidence>
<evidence type="ECO:0000256" key="5">
    <source>
        <dbReference type="ARBA" id="ARBA00022963"/>
    </source>
</evidence>
<feature type="domain" description="PLD phosphodiesterase" evidence="8">
    <location>
        <begin position="121"/>
        <end position="148"/>
    </location>
</feature>
<feature type="chain" id="PRO_5046867303" description="phospholipase D" evidence="7">
    <location>
        <begin position="23"/>
        <end position="187"/>
    </location>
</feature>
<reference evidence="9 10" key="1">
    <citation type="submission" date="2024-03" db="EMBL/GenBank/DDBJ databases">
        <title>Novel species of the genus Variovorax.</title>
        <authorList>
            <person name="Liu Q."/>
            <person name="Xin Y.-H."/>
        </authorList>
    </citation>
    <scope>NUCLEOTIDE SEQUENCE [LARGE SCALE GENOMIC DNA]</scope>
    <source>
        <strain evidence="9 10">KACC 18899</strain>
    </source>
</reference>
<comment type="caution">
    <text evidence="9">The sequence shown here is derived from an EMBL/GenBank/DDBJ whole genome shotgun (WGS) entry which is preliminary data.</text>
</comment>
<dbReference type="PROSITE" id="PS51257">
    <property type="entry name" value="PROKAR_LIPOPROTEIN"/>
    <property type="match status" value="1"/>
</dbReference>
<dbReference type="PANTHER" id="PTHR43856">
    <property type="entry name" value="CARDIOLIPIN HYDROLASE"/>
    <property type="match status" value="1"/>
</dbReference>
<dbReference type="EC" id="3.1.4.4" evidence="3"/>
<dbReference type="Proteomes" id="UP001365846">
    <property type="component" value="Unassembled WGS sequence"/>
</dbReference>
<evidence type="ECO:0000256" key="6">
    <source>
        <dbReference type="ARBA" id="ARBA00023098"/>
    </source>
</evidence>
<dbReference type="PROSITE" id="PS50035">
    <property type="entry name" value="PLD"/>
    <property type="match status" value="1"/>
</dbReference>
<evidence type="ECO:0000256" key="4">
    <source>
        <dbReference type="ARBA" id="ARBA00022801"/>
    </source>
</evidence>
<name>A0ABU8VRU0_9BURK</name>
<dbReference type="InterPro" id="IPR001736">
    <property type="entry name" value="PLipase_D/transphosphatidylase"/>
</dbReference>
<dbReference type="EMBL" id="JBBKZU010000036">
    <property type="protein sequence ID" value="MEJ8816210.1"/>
    <property type="molecule type" value="Genomic_DNA"/>
</dbReference>
<evidence type="ECO:0000256" key="7">
    <source>
        <dbReference type="SAM" id="SignalP"/>
    </source>
</evidence>
<comment type="similarity">
    <text evidence="2">Belongs to the phospholipase D family.</text>
</comment>
<proteinExistence type="inferred from homology"/>
<accession>A0ABU8VRU0</accession>
<comment type="catalytic activity">
    <reaction evidence="1">
        <text>a 1,2-diacyl-sn-glycero-3-phosphocholine + H2O = a 1,2-diacyl-sn-glycero-3-phosphate + choline + H(+)</text>
        <dbReference type="Rhea" id="RHEA:14445"/>
        <dbReference type="ChEBI" id="CHEBI:15354"/>
        <dbReference type="ChEBI" id="CHEBI:15377"/>
        <dbReference type="ChEBI" id="CHEBI:15378"/>
        <dbReference type="ChEBI" id="CHEBI:57643"/>
        <dbReference type="ChEBI" id="CHEBI:58608"/>
        <dbReference type="EC" id="3.1.4.4"/>
    </reaction>
</comment>
<sequence length="187" mass="20100">MRSFLLPSSRRALLGITFALLAGCASSPGPLPSESKIEVAFSPDAGSEALVLKVIDKARSSIRLAGYSFTSPSIVRALIDAKRRGVDVRVLLDERGNRGKANIAAMNLLVGANIPTNVISTYAIHHDKNIVVDGKHTQTGSFNYSQAAAKSNSENVLVVWSNPTVAATYLAHWESRWAQGMAIEMSY</sequence>
<evidence type="ECO:0000256" key="3">
    <source>
        <dbReference type="ARBA" id="ARBA00012027"/>
    </source>
</evidence>